<dbReference type="RefSeq" id="XP_027617112.1">
    <property type="nucleotide sequence ID" value="XM_027761311.1"/>
</dbReference>
<comment type="caution">
    <text evidence="1">The sequence shown here is derived from an EMBL/GenBank/DDBJ whole genome shotgun (WGS) entry which is preliminary data.</text>
</comment>
<evidence type="ECO:0000313" key="1">
    <source>
        <dbReference type="EMBL" id="GBE86199.1"/>
    </source>
</evidence>
<evidence type="ECO:0000313" key="2">
    <source>
        <dbReference type="Proteomes" id="UP000287166"/>
    </source>
</evidence>
<dbReference type="AlphaFoldDB" id="A0A401GVI9"/>
<dbReference type="OrthoDB" id="3253976at2759"/>
<gene>
    <name evidence="1" type="ORF">SCP_0900780</name>
</gene>
<proteinExistence type="predicted"/>
<dbReference type="GeneID" id="38783116"/>
<keyword evidence="2" id="KW-1185">Reference proteome</keyword>
<name>A0A401GVI9_9APHY</name>
<dbReference type="InParanoid" id="A0A401GVI9"/>
<dbReference type="Proteomes" id="UP000287166">
    <property type="component" value="Unassembled WGS sequence"/>
</dbReference>
<organism evidence="1 2">
    <name type="scientific">Sparassis crispa</name>
    <dbReference type="NCBI Taxonomy" id="139825"/>
    <lineage>
        <taxon>Eukaryota</taxon>
        <taxon>Fungi</taxon>
        <taxon>Dikarya</taxon>
        <taxon>Basidiomycota</taxon>
        <taxon>Agaricomycotina</taxon>
        <taxon>Agaricomycetes</taxon>
        <taxon>Polyporales</taxon>
        <taxon>Sparassidaceae</taxon>
        <taxon>Sparassis</taxon>
    </lineage>
</organism>
<dbReference type="EMBL" id="BFAD01000009">
    <property type="protein sequence ID" value="GBE86199.1"/>
    <property type="molecule type" value="Genomic_DNA"/>
</dbReference>
<sequence length="255" mass="28508">MANITRSAKSGIDWTQNELQAYHIQVVEQDATAFLGVPALPLSSVPQEVLTTASADDMADDRNFTLARYMELAMNPKPGQESAVIDFARHLLEMLGYAPRPRVIRTRYDILLFICGAWKHTQTDVCIMDEDEILLLVQENKRHLEQVDAEPQVIAGAVAAFRTMNMIRKPQPPLQSKVMAGIILTGTFPTFYKIPVTVELVDAVALGTYPAAQTVVFTHTPRVPRLNRRYSEGMKPLDSRAVILSCYEAFKAFVN</sequence>
<protein>
    <submittedName>
        <fullName evidence="1">Uncharacterized protein</fullName>
    </submittedName>
</protein>
<accession>A0A401GVI9</accession>
<reference evidence="1 2" key="1">
    <citation type="journal article" date="2018" name="Sci. Rep.">
        <title>Genome sequence of the cauliflower mushroom Sparassis crispa (Hanabiratake) and its association with beneficial usage.</title>
        <authorList>
            <person name="Kiyama R."/>
            <person name="Furutani Y."/>
            <person name="Kawaguchi K."/>
            <person name="Nakanishi T."/>
        </authorList>
    </citation>
    <scope>NUCLEOTIDE SEQUENCE [LARGE SCALE GENOMIC DNA]</scope>
</reference>